<sequence length="22" mass="2161">MTYTTPAITAFGLALGAMTTGA</sequence>
<comment type="caution">
    <text evidence="1">The sequence shown here is derived from an EMBL/GenBank/DDBJ whole genome shotgun (WGS) entry which is preliminary data.</text>
</comment>
<dbReference type="AlphaFoldDB" id="A0A0F9FTY3"/>
<feature type="non-terminal residue" evidence="1">
    <location>
        <position position="22"/>
    </location>
</feature>
<reference evidence="1" key="1">
    <citation type="journal article" date="2015" name="Nature">
        <title>Complex archaea that bridge the gap between prokaryotes and eukaryotes.</title>
        <authorList>
            <person name="Spang A."/>
            <person name="Saw J.H."/>
            <person name="Jorgensen S.L."/>
            <person name="Zaremba-Niedzwiedzka K."/>
            <person name="Martijn J."/>
            <person name="Lind A.E."/>
            <person name="van Eijk R."/>
            <person name="Schleper C."/>
            <person name="Guy L."/>
            <person name="Ettema T.J."/>
        </authorList>
    </citation>
    <scope>NUCLEOTIDE SEQUENCE</scope>
</reference>
<name>A0A0F9FTY3_9ZZZZ</name>
<evidence type="ECO:0000313" key="1">
    <source>
        <dbReference type="EMBL" id="KKL54602.1"/>
    </source>
</evidence>
<proteinExistence type="predicted"/>
<gene>
    <name evidence="1" type="ORF">LCGC14_2263740</name>
</gene>
<dbReference type="EMBL" id="LAZR01031140">
    <property type="protein sequence ID" value="KKL54602.1"/>
    <property type="molecule type" value="Genomic_DNA"/>
</dbReference>
<accession>A0A0F9FTY3</accession>
<organism evidence="1">
    <name type="scientific">marine sediment metagenome</name>
    <dbReference type="NCBI Taxonomy" id="412755"/>
    <lineage>
        <taxon>unclassified sequences</taxon>
        <taxon>metagenomes</taxon>
        <taxon>ecological metagenomes</taxon>
    </lineage>
</organism>
<protein>
    <submittedName>
        <fullName evidence="1">Uncharacterized protein</fullName>
    </submittedName>
</protein>